<dbReference type="RefSeq" id="WP_123351916.1">
    <property type="nucleotide sequence ID" value="NZ_CP027432.2"/>
</dbReference>
<dbReference type="EMBL" id="CP027432">
    <property type="protein sequence ID" value="QCI28269.1"/>
    <property type="molecule type" value="Genomic_DNA"/>
</dbReference>
<keyword evidence="2" id="KW-1185">Reference proteome</keyword>
<protein>
    <submittedName>
        <fullName evidence="1">Uncharacterized protein</fullName>
    </submittedName>
</protein>
<gene>
    <name evidence="1" type="ORF">C6V80_04645</name>
</gene>
<evidence type="ECO:0000313" key="2">
    <source>
        <dbReference type="Proteomes" id="UP000298805"/>
    </source>
</evidence>
<sequence>MKFAILFVFSYLFAISDYRVVNFCISKHTLAIREFKQNDKEKLLIVNTNTLKTSIILKIDLKTQCDLKAKYFKLLNQKPKLQNAGVTKSKHPVLSVDFCPSSKRGFDKIIFTSLIKKQKNAPVIVFMSKNWIKHHKKSFELLKK</sequence>
<accession>A0ABX5TJM6</accession>
<organism evidence="1 2">
    <name type="scientific">Caminibacter pacificus</name>
    <dbReference type="NCBI Taxonomy" id="1424653"/>
    <lineage>
        <taxon>Bacteria</taxon>
        <taxon>Pseudomonadati</taxon>
        <taxon>Campylobacterota</taxon>
        <taxon>Epsilonproteobacteria</taxon>
        <taxon>Nautiliales</taxon>
        <taxon>Nautiliaceae</taxon>
        <taxon>Caminibacter</taxon>
    </lineage>
</organism>
<name>A0ABX5TJM6_9BACT</name>
<reference evidence="1" key="1">
    <citation type="submission" date="2019-06" db="EMBL/GenBank/DDBJ databases">
        <title>A comparative analysis of the Nautiliaceae.</title>
        <authorList>
            <person name="Grosche A."/>
            <person name="Smedile F."/>
            <person name="Vetriani C."/>
        </authorList>
    </citation>
    <scope>NUCLEOTIDE SEQUENCE</scope>
    <source>
        <strain evidence="1">TB6</strain>
    </source>
</reference>
<dbReference type="Proteomes" id="UP000298805">
    <property type="component" value="Chromosome"/>
</dbReference>
<evidence type="ECO:0000313" key="1">
    <source>
        <dbReference type="EMBL" id="QCI28269.1"/>
    </source>
</evidence>
<proteinExistence type="predicted"/>